<dbReference type="Pfam" id="PF01381">
    <property type="entry name" value="HTH_3"/>
    <property type="match status" value="1"/>
</dbReference>
<keyword evidence="3" id="KW-1185">Reference proteome</keyword>
<dbReference type="PROSITE" id="PS50943">
    <property type="entry name" value="HTH_CROC1"/>
    <property type="match status" value="1"/>
</dbReference>
<dbReference type="Gene3D" id="1.10.260.40">
    <property type="entry name" value="lambda repressor-like DNA-binding domains"/>
    <property type="match status" value="1"/>
</dbReference>
<evidence type="ECO:0000259" key="1">
    <source>
        <dbReference type="PROSITE" id="PS50943"/>
    </source>
</evidence>
<evidence type="ECO:0000313" key="2">
    <source>
        <dbReference type="EMBL" id="MBC8559913.1"/>
    </source>
</evidence>
<organism evidence="2 3">
    <name type="scientific">Fumia xinanensis</name>
    <dbReference type="NCBI Taxonomy" id="2763659"/>
    <lineage>
        <taxon>Bacteria</taxon>
        <taxon>Bacillati</taxon>
        <taxon>Bacillota</taxon>
        <taxon>Clostridia</taxon>
        <taxon>Eubacteriales</taxon>
        <taxon>Oscillospiraceae</taxon>
        <taxon>Fumia</taxon>
    </lineage>
</organism>
<dbReference type="EMBL" id="JACRSV010000002">
    <property type="protein sequence ID" value="MBC8559913.1"/>
    <property type="molecule type" value="Genomic_DNA"/>
</dbReference>
<name>A0A926E559_9FIRM</name>
<dbReference type="GO" id="GO:0003677">
    <property type="term" value="F:DNA binding"/>
    <property type="evidence" value="ECO:0007669"/>
    <property type="project" value="InterPro"/>
</dbReference>
<evidence type="ECO:0000313" key="3">
    <source>
        <dbReference type="Proteomes" id="UP000610760"/>
    </source>
</evidence>
<dbReference type="CDD" id="cd00093">
    <property type="entry name" value="HTH_XRE"/>
    <property type="match status" value="1"/>
</dbReference>
<accession>A0A926E559</accession>
<sequence>MKIYFYNGKANMSGGRIKLLREKSHLSQEQLAVKLELSGLQLSQKSISRIEQGQRFITDFELMKFAEILKVSVYWLLTGEGSDRFSSPKK</sequence>
<dbReference type="InterPro" id="IPR001387">
    <property type="entry name" value="Cro/C1-type_HTH"/>
</dbReference>
<dbReference type="InterPro" id="IPR010982">
    <property type="entry name" value="Lambda_DNA-bd_dom_sf"/>
</dbReference>
<dbReference type="Proteomes" id="UP000610760">
    <property type="component" value="Unassembled WGS sequence"/>
</dbReference>
<proteinExistence type="predicted"/>
<dbReference type="SUPFAM" id="SSF47413">
    <property type="entry name" value="lambda repressor-like DNA-binding domains"/>
    <property type="match status" value="1"/>
</dbReference>
<gene>
    <name evidence="2" type="ORF">H8710_07525</name>
</gene>
<protein>
    <submittedName>
        <fullName evidence="2">Helix-turn-helix transcriptional regulator</fullName>
    </submittedName>
</protein>
<dbReference type="SMART" id="SM00530">
    <property type="entry name" value="HTH_XRE"/>
    <property type="match status" value="1"/>
</dbReference>
<comment type="caution">
    <text evidence="2">The sequence shown here is derived from an EMBL/GenBank/DDBJ whole genome shotgun (WGS) entry which is preliminary data.</text>
</comment>
<reference evidence="2" key="1">
    <citation type="submission" date="2020-08" db="EMBL/GenBank/DDBJ databases">
        <title>Genome public.</title>
        <authorList>
            <person name="Liu C."/>
            <person name="Sun Q."/>
        </authorList>
    </citation>
    <scope>NUCLEOTIDE SEQUENCE</scope>
    <source>
        <strain evidence="2">NSJ-33</strain>
    </source>
</reference>
<dbReference type="RefSeq" id="WP_249294884.1">
    <property type="nucleotide sequence ID" value="NZ_JACRSV010000002.1"/>
</dbReference>
<dbReference type="AlphaFoldDB" id="A0A926E559"/>
<feature type="domain" description="HTH cro/C1-type" evidence="1">
    <location>
        <begin position="17"/>
        <end position="76"/>
    </location>
</feature>